<dbReference type="EMBL" id="LAZR01000485">
    <property type="protein sequence ID" value="KKN66987.1"/>
    <property type="molecule type" value="Genomic_DNA"/>
</dbReference>
<accession>A0A0F9SWI7</accession>
<reference evidence="1" key="1">
    <citation type="journal article" date="2015" name="Nature">
        <title>Complex archaea that bridge the gap between prokaryotes and eukaryotes.</title>
        <authorList>
            <person name="Spang A."/>
            <person name="Saw J.H."/>
            <person name="Jorgensen S.L."/>
            <person name="Zaremba-Niedzwiedzka K."/>
            <person name="Martijn J."/>
            <person name="Lind A.E."/>
            <person name="van Eijk R."/>
            <person name="Schleper C."/>
            <person name="Guy L."/>
            <person name="Ettema T.J."/>
        </authorList>
    </citation>
    <scope>NUCLEOTIDE SEQUENCE</scope>
</reference>
<evidence type="ECO:0000313" key="1">
    <source>
        <dbReference type="EMBL" id="KKN66987.1"/>
    </source>
</evidence>
<protein>
    <submittedName>
        <fullName evidence="1">Uncharacterized protein</fullName>
    </submittedName>
</protein>
<organism evidence="1">
    <name type="scientific">marine sediment metagenome</name>
    <dbReference type="NCBI Taxonomy" id="412755"/>
    <lineage>
        <taxon>unclassified sequences</taxon>
        <taxon>metagenomes</taxon>
        <taxon>ecological metagenomes</taxon>
    </lineage>
</organism>
<name>A0A0F9SWI7_9ZZZZ</name>
<proteinExistence type="predicted"/>
<dbReference type="AlphaFoldDB" id="A0A0F9SWI7"/>
<gene>
    <name evidence="1" type="ORF">LCGC14_0465410</name>
</gene>
<comment type="caution">
    <text evidence="1">The sequence shown here is derived from an EMBL/GenBank/DDBJ whole genome shotgun (WGS) entry which is preliminary data.</text>
</comment>
<sequence>MKRSEMKKLGRPCDRCEKRFVPNGKRTKICDNCIRRNFKWRKKLKDEEKTIQTQE</sequence>